<proteinExistence type="predicted"/>
<dbReference type="RefSeq" id="WP_143918571.1">
    <property type="nucleotide sequence ID" value="NZ_CANMXV010000057.1"/>
</dbReference>
<evidence type="ECO:0008006" key="4">
    <source>
        <dbReference type="Google" id="ProtNLM"/>
    </source>
</evidence>
<evidence type="ECO:0000256" key="1">
    <source>
        <dbReference type="SAM" id="SignalP"/>
    </source>
</evidence>
<dbReference type="InterPro" id="IPR036249">
    <property type="entry name" value="Thioredoxin-like_sf"/>
</dbReference>
<protein>
    <recommendedName>
        <fullName evidence="4">Redoxin domain-containing protein</fullName>
    </recommendedName>
</protein>
<gene>
    <name evidence="2" type="ORF">FOF46_26575</name>
</gene>
<keyword evidence="1" id="KW-0732">Signal</keyword>
<dbReference type="OrthoDB" id="14640at290174"/>
<keyword evidence="3" id="KW-1185">Reference proteome</keyword>
<dbReference type="Proteomes" id="UP000318833">
    <property type="component" value="Unassembled WGS sequence"/>
</dbReference>
<dbReference type="EMBL" id="VLNR01000082">
    <property type="protein sequence ID" value="TSE04394.1"/>
    <property type="molecule type" value="Genomic_DNA"/>
</dbReference>
<evidence type="ECO:0000313" key="3">
    <source>
        <dbReference type="Proteomes" id="UP000318833"/>
    </source>
</evidence>
<evidence type="ECO:0000313" key="2">
    <source>
        <dbReference type="EMBL" id="TSE04394.1"/>
    </source>
</evidence>
<comment type="caution">
    <text evidence="2">The sequence shown here is derived from an EMBL/GenBank/DDBJ whole genome shotgun (WGS) entry which is preliminary data.</text>
</comment>
<feature type="signal peptide" evidence="1">
    <location>
        <begin position="1"/>
        <end position="29"/>
    </location>
</feature>
<feature type="chain" id="PRO_5022157813" description="Redoxin domain-containing protein" evidence="1">
    <location>
        <begin position="30"/>
        <end position="179"/>
    </location>
</feature>
<reference evidence="2 3" key="1">
    <citation type="submission" date="2019-07" db="EMBL/GenBank/DDBJ databases">
        <title>The draft genome sequence of Aquimarina algiphila M91.</title>
        <authorList>
            <person name="Meng X."/>
        </authorList>
    </citation>
    <scope>NUCLEOTIDE SEQUENCE [LARGE SCALE GENOMIC DNA]</scope>
    <source>
        <strain evidence="2 3">M91</strain>
    </source>
</reference>
<dbReference type="SUPFAM" id="SSF52833">
    <property type="entry name" value="Thioredoxin-like"/>
    <property type="match status" value="1"/>
</dbReference>
<accession>A0A554VCI6</accession>
<organism evidence="2 3">
    <name type="scientific">Aquimarina algiphila</name>
    <dbReference type="NCBI Taxonomy" id="2047982"/>
    <lineage>
        <taxon>Bacteria</taxon>
        <taxon>Pseudomonadati</taxon>
        <taxon>Bacteroidota</taxon>
        <taxon>Flavobacteriia</taxon>
        <taxon>Flavobacteriales</taxon>
        <taxon>Flavobacteriaceae</taxon>
        <taxon>Aquimarina</taxon>
    </lineage>
</organism>
<sequence length="179" mass="20468">MSRLLHLLQPVCYVCLLASLIGSTATLSAQQSITPSQIDTLLLSSTQKNKIIHINGGPFGKGREMLSFIDYLNKHKPSHLEITVILVTVNSLRVHHKKLLQWLDERDIHINYYVMHFSDFLESGLYRSIPTTYIVDNQGNMCRFVDITNVHKKNILHHVSKNVPKTIKAIDNIYKHPSK</sequence>
<name>A0A554VCI6_9FLAO</name>
<dbReference type="AlphaFoldDB" id="A0A554VCI6"/>